<dbReference type="AlphaFoldDB" id="A0A8J8NV85"/>
<evidence type="ECO:0000313" key="3">
    <source>
        <dbReference type="Proteomes" id="UP000785679"/>
    </source>
</evidence>
<dbReference type="Proteomes" id="UP000785679">
    <property type="component" value="Unassembled WGS sequence"/>
</dbReference>
<name>A0A8J8NV85_HALGN</name>
<dbReference type="InterPro" id="IPR013780">
    <property type="entry name" value="Glyco_hydro_b"/>
</dbReference>
<proteinExistence type="predicted"/>
<dbReference type="Gene3D" id="2.60.40.1180">
    <property type="entry name" value="Golgi alpha-mannosidase II"/>
    <property type="match status" value="1"/>
</dbReference>
<feature type="domain" description="Glycosyl hydrolase family 31 C-terminal" evidence="1">
    <location>
        <begin position="2"/>
        <end position="55"/>
    </location>
</feature>
<gene>
    <name evidence="2" type="ORF">FGO68_gene10810</name>
</gene>
<organism evidence="2 3">
    <name type="scientific">Halteria grandinella</name>
    <dbReference type="NCBI Taxonomy" id="5974"/>
    <lineage>
        <taxon>Eukaryota</taxon>
        <taxon>Sar</taxon>
        <taxon>Alveolata</taxon>
        <taxon>Ciliophora</taxon>
        <taxon>Intramacronucleata</taxon>
        <taxon>Spirotrichea</taxon>
        <taxon>Stichotrichia</taxon>
        <taxon>Sporadotrichida</taxon>
        <taxon>Halteriidae</taxon>
        <taxon>Halteria</taxon>
    </lineage>
</organism>
<accession>A0A8J8NV85</accession>
<dbReference type="InterPro" id="IPR048395">
    <property type="entry name" value="Glyco_hydro_31_C"/>
</dbReference>
<dbReference type="Pfam" id="PF21365">
    <property type="entry name" value="Glyco_hydro_31_3rd"/>
    <property type="match status" value="1"/>
</dbReference>
<evidence type="ECO:0000313" key="2">
    <source>
        <dbReference type="EMBL" id="TNV80890.1"/>
    </source>
</evidence>
<reference evidence="2" key="1">
    <citation type="submission" date="2019-06" db="EMBL/GenBank/DDBJ databases">
        <authorList>
            <person name="Zheng W."/>
        </authorList>
    </citation>
    <scope>NUCLEOTIDE SEQUENCE</scope>
    <source>
        <strain evidence="2">QDHG01</strain>
    </source>
</reference>
<sequence length="100" mass="11138">MYKPLFFEFPQDAGTYQDIVNNVMIGPAIKTSVNARSLSDATTDYYFPAGTWCSLSFMKSGIFQPLSQASFTSSCSMGAICRMGPEIRRQPLMSINSWQT</sequence>
<keyword evidence="3" id="KW-1185">Reference proteome</keyword>
<protein>
    <recommendedName>
        <fullName evidence="1">Glycosyl hydrolase family 31 C-terminal domain-containing protein</fullName>
    </recommendedName>
</protein>
<comment type="caution">
    <text evidence="2">The sequence shown here is derived from an EMBL/GenBank/DDBJ whole genome shotgun (WGS) entry which is preliminary data.</text>
</comment>
<dbReference type="EMBL" id="RRYP01006892">
    <property type="protein sequence ID" value="TNV80890.1"/>
    <property type="molecule type" value="Genomic_DNA"/>
</dbReference>
<evidence type="ECO:0000259" key="1">
    <source>
        <dbReference type="Pfam" id="PF21365"/>
    </source>
</evidence>